<accession>A0A391NXJ3</accession>
<evidence type="ECO:0000313" key="2">
    <source>
        <dbReference type="Proteomes" id="UP000265618"/>
    </source>
</evidence>
<evidence type="ECO:0000313" key="1">
    <source>
        <dbReference type="EMBL" id="GCA63189.1"/>
    </source>
</evidence>
<dbReference type="AlphaFoldDB" id="A0A391NXJ3"/>
<organism evidence="1 2">
    <name type="scientific">Kipferlia bialata</name>
    <dbReference type="NCBI Taxonomy" id="797122"/>
    <lineage>
        <taxon>Eukaryota</taxon>
        <taxon>Metamonada</taxon>
        <taxon>Carpediemonas-like organisms</taxon>
        <taxon>Kipferlia</taxon>
    </lineage>
</organism>
<sequence>MTSRNLCRIVLKKLERQV</sequence>
<reference evidence="1 2" key="1">
    <citation type="journal article" date="2018" name="PLoS ONE">
        <title>The draft genome of Kipferlia bialata reveals reductive genome evolution in fornicate parasites.</title>
        <authorList>
            <person name="Tanifuji G."/>
            <person name="Takabayashi S."/>
            <person name="Kume K."/>
            <person name="Takagi M."/>
            <person name="Nakayama T."/>
            <person name="Kamikawa R."/>
            <person name="Inagaki Y."/>
            <person name="Hashimoto T."/>
        </authorList>
    </citation>
    <scope>NUCLEOTIDE SEQUENCE [LARGE SCALE GENOMIC DNA]</scope>
    <source>
        <strain evidence="1">NY0173</strain>
    </source>
</reference>
<dbReference type="Proteomes" id="UP000265618">
    <property type="component" value="Unassembled WGS sequence"/>
</dbReference>
<proteinExistence type="predicted"/>
<keyword evidence="2" id="KW-1185">Reference proteome</keyword>
<protein>
    <submittedName>
        <fullName evidence="1">Uncharacterized protein</fullName>
    </submittedName>
</protein>
<comment type="caution">
    <text evidence="1">The sequence shown here is derived from an EMBL/GenBank/DDBJ whole genome shotgun (WGS) entry which is preliminary data.</text>
</comment>
<dbReference type="EMBL" id="BDIP01002576">
    <property type="protein sequence ID" value="GCA63189.1"/>
    <property type="molecule type" value="Genomic_DNA"/>
</dbReference>
<name>A0A391NXJ3_9EUKA</name>
<feature type="non-terminal residue" evidence="1">
    <location>
        <position position="18"/>
    </location>
</feature>
<gene>
    <name evidence="1" type="ORF">KIPB_008376</name>
</gene>